<evidence type="ECO:0000313" key="2">
    <source>
        <dbReference type="EMBL" id="NSG86377.1"/>
    </source>
</evidence>
<dbReference type="GeneID" id="69512544"/>
<dbReference type="SUPFAM" id="SSF47413">
    <property type="entry name" value="lambda repressor-like DNA-binding domains"/>
    <property type="match status" value="1"/>
</dbReference>
<evidence type="ECO:0000259" key="1">
    <source>
        <dbReference type="PROSITE" id="PS50943"/>
    </source>
</evidence>
<name>A0ABX2H911_9FIRM</name>
<keyword evidence="3" id="KW-1185">Reference proteome</keyword>
<feature type="domain" description="HTH cro/C1-type" evidence="1">
    <location>
        <begin position="16"/>
        <end position="64"/>
    </location>
</feature>
<dbReference type="PROSITE" id="PS50943">
    <property type="entry name" value="HTH_CROC1"/>
    <property type="match status" value="1"/>
</dbReference>
<sequence>MATEKITITDQLRNNIIEERKEIEYTASDLSEESGHSKYWLANIESGKTKKISKEDLISIYKILLDDDDEENILDYVERIINQPIAGKIKNWYELIDIEDQYEDMLDFLYLESELDDLLKDIRNRITQQFNWANTHHQQAILTSLLHFQRSIVVNPELAFSTLYLPTYCTSIMHPEEFNSVLSDLLQLAAKFNDLVVKNNSLETVAVYLDEEKKQIERNKKTGKIALDNLKSILGVISNLKDMQDPNLESLRNLFYSSVVYLINEIQPHTLGDGIPYLPEINTGRAFSHLITICYYWLSDRQEELALPNVEKYIPKDLYNSAKEVLENVSKINDPV</sequence>
<dbReference type="EMBL" id="JAAITS010000039">
    <property type="protein sequence ID" value="NSG86377.1"/>
    <property type="molecule type" value="Genomic_DNA"/>
</dbReference>
<reference evidence="2 3" key="1">
    <citation type="journal article" date="2020" name="Cell Host Microbe">
        <title>Functional and Genomic Variation between Human-Derived Isolates of Lachnospiraceae Reveals Inter- and Intra-Species Diversity.</title>
        <authorList>
            <person name="Sorbara M.T."/>
            <person name="Littmann E.R."/>
            <person name="Fontana E."/>
            <person name="Moody T.U."/>
            <person name="Kohout C.E."/>
            <person name="Gjonbalaj M."/>
            <person name="Eaton V."/>
            <person name="Seok R."/>
            <person name="Leiner I.M."/>
            <person name="Pamer E.G."/>
        </authorList>
    </citation>
    <scope>NUCLEOTIDE SEQUENCE [LARGE SCALE GENOMIC DNA]</scope>
    <source>
        <strain evidence="2 3">MSK.17.74</strain>
    </source>
</reference>
<dbReference type="InterPro" id="IPR001387">
    <property type="entry name" value="Cro/C1-type_HTH"/>
</dbReference>
<protein>
    <submittedName>
        <fullName evidence="2">Helix-turn-helix transcriptional regulator</fullName>
    </submittedName>
</protein>
<evidence type="ECO:0000313" key="3">
    <source>
        <dbReference type="Proteomes" id="UP001644719"/>
    </source>
</evidence>
<dbReference type="InterPro" id="IPR010982">
    <property type="entry name" value="Lambda_DNA-bd_dom_sf"/>
</dbReference>
<dbReference type="CDD" id="cd00093">
    <property type="entry name" value="HTH_XRE"/>
    <property type="match status" value="1"/>
</dbReference>
<dbReference type="Proteomes" id="UP001644719">
    <property type="component" value="Unassembled WGS sequence"/>
</dbReference>
<organism evidence="2 3">
    <name type="scientific">Blautia faecis</name>
    <dbReference type="NCBI Taxonomy" id="871665"/>
    <lineage>
        <taxon>Bacteria</taxon>
        <taxon>Bacillati</taxon>
        <taxon>Bacillota</taxon>
        <taxon>Clostridia</taxon>
        <taxon>Lachnospirales</taxon>
        <taxon>Lachnospiraceae</taxon>
        <taxon>Blautia</taxon>
    </lineage>
</organism>
<accession>A0ABX2H911</accession>
<comment type="caution">
    <text evidence="2">The sequence shown here is derived from an EMBL/GenBank/DDBJ whole genome shotgun (WGS) entry which is preliminary data.</text>
</comment>
<dbReference type="Gene3D" id="1.10.260.40">
    <property type="entry name" value="lambda repressor-like DNA-binding domains"/>
    <property type="match status" value="1"/>
</dbReference>
<proteinExistence type="predicted"/>
<gene>
    <name evidence="2" type="ORF">G5B17_13395</name>
</gene>
<dbReference type="RefSeq" id="WP_148462947.1">
    <property type="nucleotide sequence ID" value="NZ_JAAIPU010000005.1"/>
</dbReference>